<organism evidence="3 4">
    <name type="scientific">Allocatelliglobosispora scoriae</name>
    <dbReference type="NCBI Taxonomy" id="643052"/>
    <lineage>
        <taxon>Bacteria</taxon>
        <taxon>Bacillati</taxon>
        <taxon>Actinomycetota</taxon>
        <taxon>Actinomycetes</taxon>
        <taxon>Micromonosporales</taxon>
        <taxon>Micromonosporaceae</taxon>
        <taxon>Allocatelliglobosispora</taxon>
    </lineage>
</organism>
<proteinExistence type="predicted"/>
<gene>
    <name evidence="3" type="ORF">F4553_005627</name>
</gene>
<dbReference type="RefSeq" id="WP_184841608.1">
    <property type="nucleotide sequence ID" value="NZ_JACHMN010000003.1"/>
</dbReference>
<accession>A0A841BZ52</accession>
<dbReference type="EMBL" id="JACHMN010000003">
    <property type="protein sequence ID" value="MBB5872193.1"/>
    <property type="molecule type" value="Genomic_DNA"/>
</dbReference>
<dbReference type="Proteomes" id="UP000587527">
    <property type="component" value="Unassembled WGS sequence"/>
</dbReference>
<evidence type="ECO:0008006" key="5">
    <source>
        <dbReference type="Google" id="ProtNLM"/>
    </source>
</evidence>
<feature type="compositionally biased region" description="Low complexity" evidence="1">
    <location>
        <begin position="484"/>
        <end position="496"/>
    </location>
</feature>
<sequence length="543" mass="54941">MTPSHPIRRALAVAAGAAIAVVGAIALAVPSVAATPTAFTGGGGNDSQLAIDGRAECLRATGEWRITWTLTNKRNRDATITDKTSNPDTTVTVVGGSTALKGSVIPKKSGRDDGELTAVQTVPGSADKVKLTVKVSWPKEHGKSETSTQDETVTFRGGPCTAPPSCVDASKASYEHTFAGPAGTASVKLKGDLPLCQGGSQSFSLVSYYAPAAVALWPQYAYDTATATIDRDHPSVELSVDVPGCFTQVDLVWGGESVIIDPLVAGGARYNDLKLGSGGAPGNRSSGPAGWYNGGNLTCAIPAATLVSACDGSVNVHLTNGADAHYAAPFTVTAEGGFSESASVNPGESKDIVVPAAKAGSITVKMDGKTIKTGSWQRPEDCPLPTVAVEATCDTFAVSVTNPAGNLPVEATIVYNGETKRVTVAPGTSEKATFTAGADTDATVTFTDYDLPPVTAVYTKPASCNGSPSPSPSESSPTPPSPSVSPSSTPPTESTPTPSPSTGGGLPVTGTQIGLFGGVGAVLVGAGILLVLGARRRRLTDAA</sequence>
<keyword evidence="2" id="KW-1133">Transmembrane helix</keyword>
<protein>
    <recommendedName>
        <fullName evidence="5">LPXTG cell wall anchor domain-containing protein</fullName>
    </recommendedName>
</protein>
<keyword evidence="2" id="KW-0812">Transmembrane</keyword>
<feature type="transmembrane region" description="Helical" evidence="2">
    <location>
        <begin position="513"/>
        <end position="534"/>
    </location>
</feature>
<keyword evidence="2" id="KW-0472">Membrane</keyword>
<dbReference type="InterPro" id="IPR006311">
    <property type="entry name" value="TAT_signal"/>
</dbReference>
<comment type="caution">
    <text evidence="3">The sequence shown here is derived from an EMBL/GenBank/DDBJ whole genome shotgun (WGS) entry which is preliminary data.</text>
</comment>
<dbReference type="AlphaFoldDB" id="A0A841BZ52"/>
<name>A0A841BZ52_9ACTN</name>
<evidence type="ECO:0000256" key="2">
    <source>
        <dbReference type="SAM" id="Phobius"/>
    </source>
</evidence>
<feature type="compositionally biased region" description="Low complexity" evidence="1">
    <location>
        <begin position="466"/>
        <end position="476"/>
    </location>
</feature>
<reference evidence="3 4" key="1">
    <citation type="submission" date="2020-08" db="EMBL/GenBank/DDBJ databases">
        <title>Sequencing the genomes of 1000 actinobacteria strains.</title>
        <authorList>
            <person name="Klenk H.-P."/>
        </authorList>
    </citation>
    <scope>NUCLEOTIDE SEQUENCE [LARGE SCALE GENOMIC DNA]</scope>
    <source>
        <strain evidence="3 4">DSM 45362</strain>
    </source>
</reference>
<feature type="region of interest" description="Disordered" evidence="1">
    <location>
        <begin position="460"/>
        <end position="509"/>
    </location>
</feature>
<dbReference type="PROSITE" id="PS51318">
    <property type="entry name" value="TAT"/>
    <property type="match status" value="1"/>
</dbReference>
<evidence type="ECO:0000313" key="4">
    <source>
        <dbReference type="Proteomes" id="UP000587527"/>
    </source>
</evidence>
<evidence type="ECO:0000313" key="3">
    <source>
        <dbReference type="EMBL" id="MBB5872193.1"/>
    </source>
</evidence>
<keyword evidence="4" id="KW-1185">Reference proteome</keyword>
<evidence type="ECO:0000256" key="1">
    <source>
        <dbReference type="SAM" id="MobiDB-lite"/>
    </source>
</evidence>